<protein>
    <submittedName>
        <fullName evidence="1">Uncharacterized protein</fullName>
    </submittedName>
</protein>
<dbReference type="Proteomes" id="UP000692954">
    <property type="component" value="Unassembled WGS sequence"/>
</dbReference>
<evidence type="ECO:0000313" key="2">
    <source>
        <dbReference type="Proteomes" id="UP000692954"/>
    </source>
</evidence>
<gene>
    <name evidence="1" type="ORF">PSON_ATCC_30995.1.T2010025</name>
</gene>
<accession>A0A8S1RNR0</accession>
<name>A0A8S1RNR0_9CILI</name>
<dbReference type="EMBL" id="CAJJDN010000201">
    <property type="protein sequence ID" value="CAD8128962.1"/>
    <property type="molecule type" value="Genomic_DNA"/>
</dbReference>
<proteinExistence type="predicted"/>
<reference evidence="1" key="1">
    <citation type="submission" date="2021-01" db="EMBL/GenBank/DDBJ databases">
        <authorList>
            <consortium name="Genoscope - CEA"/>
            <person name="William W."/>
        </authorList>
    </citation>
    <scope>NUCLEOTIDE SEQUENCE</scope>
</reference>
<sequence>MKVNHLIQFIQQNVEMEQLKDLNNVMTKILSMMIIIWDSISYQNKLQLGQL</sequence>
<organism evidence="1 2">
    <name type="scientific">Paramecium sonneborni</name>
    <dbReference type="NCBI Taxonomy" id="65129"/>
    <lineage>
        <taxon>Eukaryota</taxon>
        <taxon>Sar</taxon>
        <taxon>Alveolata</taxon>
        <taxon>Ciliophora</taxon>
        <taxon>Intramacronucleata</taxon>
        <taxon>Oligohymenophorea</taxon>
        <taxon>Peniculida</taxon>
        <taxon>Parameciidae</taxon>
        <taxon>Paramecium</taxon>
    </lineage>
</organism>
<dbReference type="AlphaFoldDB" id="A0A8S1RNR0"/>
<evidence type="ECO:0000313" key="1">
    <source>
        <dbReference type="EMBL" id="CAD8128962.1"/>
    </source>
</evidence>
<keyword evidence="2" id="KW-1185">Reference proteome</keyword>
<comment type="caution">
    <text evidence="1">The sequence shown here is derived from an EMBL/GenBank/DDBJ whole genome shotgun (WGS) entry which is preliminary data.</text>
</comment>